<name>A0A1Q3A3S4_ZYGRO</name>
<feature type="domain" description="Ribosomal protein mS38 C-terminal" evidence="6">
    <location>
        <begin position="71"/>
        <end position="104"/>
    </location>
</feature>
<evidence type="ECO:0000313" key="7">
    <source>
        <dbReference type="EMBL" id="GAV50273.1"/>
    </source>
</evidence>
<dbReference type="PANTHER" id="PTHR32035">
    <property type="entry name" value="AURORA KINASE A-INTERACTING PROTEIN"/>
    <property type="match status" value="1"/>
</dbReference>
<comment type="caution">
    <text evidence="7">The sequence shown here is derived from an EMBL/GenBank/DDBJ whole genome shotgun (WGS) entry which is preliminary data.</text>
</comment>
<dbReference type="SMART" id="SM01155">
    <property type="entry name" value="DUF1713"/>
    <property type="match status" value="1"/>
</dbReference>
<feature type="compositionally biased region" description="Basic residues" evidence="5">
    <location>
        <begin position="77"/>
        <end position="94"/>
    </location>
</feature>
<comment type="subcellular location">
    <subcellularLocation>
        <location evidence="1">Mitochondrion</location>
    </subcellularLocation>
</comment>
<sequence length="106" mass="12518">MFLCSIRRLPRLALRPLSTLTSCSVGTPKPFLPSMLMQNTQLNPVNPLKLQLQPQFEPLQEPVNNGDVRMELDSVMRKRRKKMKKHKLRKRRKREKAEKRKLTQGR</sequence>
<dbReference type="InterPro" id="IPR013177">
    <property type="entry name" value="Ribosomal_mS38_C"/>
</dbReference>
<dbReference type="AlphaFoldDB" id="A0A1Q3A3S4"/>
<evidence type="ECO:0000256" key="2">
    <source>
        <dbReference type="ARBA" id="ARBA00023128"/>
    </source>
</evidence>
<evidence type="ECO:0000313" key="8">
    <source>
        <dbReference type="Proteomes" id="UP000187013"/>
    </source>
</evidence>
<dbReference type="EMBL" id="BDGX01000021">
    <property type="protein sequence ID" value="GAV50273.1"/>
    <property type="molecule type" value="Genomic_DNA"/>
</dbReference>
<comment type="similarity">
    <text evidence="3">Belongs to the mitochondrion-specific ribosomal protein mS38 family.</text>
</comment>
<proteinExistence type="inferred from homology"/>
<evidence type="ECO:0000256" key="1">
    <source>
        <dbReference type="ARBA" id="ARBA00004173"/>
    </source>
</evidence>
<reference evidence="7 8" key="1">
    <citation type="submission" date="2016-08" db="EMBL/GenBank/DDBJ databases">
        <title>Draft genome sequence of allopolyploid Zygosaccharomyces rouxii.</title>
        <authorList>
            <person name="Watanabe J."/>
            <person name="Uehara K."/>
            <person name="Mogi Y."/>
            <person name="Tsukioka Y."/>
        </authorList>
    </citation>
    <scope>NUCLEOTIDE SEQUENCE [LARGE SCALE GENOMIC DNA]</scope>
    <source>
        <strain evidence="7 8">NBRC 110957</strain>
    </source>
</reference>
<organism evidence="7 8">
    <name type="scientific">Zygosaccharomyces rouxii</name>
    <dbReference type="NCBI Taxonomy" id="4956"/>
    <lineage>
        <taxon>Eukaryota</taxon>
        <taxon>Fungi</taxon>
        <taxon>Dikarya</taxon>
        <taxon>Ascomycota</taxon>
        <taxon>Saccharomycotina</taxon>
        <taxon>Saccharomycetes</taxon>
        <taxon>Saccharomycetales</taxon>
        <taxon>Saccharomycetaceae</taxon>
        <taxon>Zygosaccharomyces</taxon>
    </lineage>
</organism>
<evidence type="ECO:0000256" key="5">
    <source>
        <dbReference type="SAM" id="MobiDB-lite"/>
    </source>
</evidence>
<evidence type="ECO:0000256" key="4">
    <source>
        <dbReference type="ARBA" id="ARBA00035682"/>
    </source>
</evidence>
<feature type="region of interest" description="Disordered" evidence="5">
    <location>
        <begin position="77"/>
        <end position="106"/>
    </location>
</feature>
<dbReference type="Proteomes" id="UP000187013">
    <property type="component" value="Unassembled WGS sequence"/>
</dbReference>
<protein>
    <recommendedName>
        <fullName evidence="4">Small ribosomal subunit protein mS38</fullName>
    </recommendedName>
</protein>
<gene>
    <name evidence="7" type="ORF">ZYGR_0U01290</name>
</gene>
<evidence type="ECO:0000259" key="6">
    <source>
        <dbReference type="SMART" id="SM01155"/>
    </source>
</evidence>
<keyword evidence="2" id="KW-0496">Mitochondrion</keyword>
<dbReference type="PANTHER" id="PTHR32035:SF3">
    <property type="entry name" value="SMALL RIBOSOMAL SUBUNIT PROTEIN MS38"/>
    <property type="match status" value="1"/>
</dbReference>
<evidence type="ECO:0000256" key="3">
    <source>
        <dbReference type="ARBA" id="ARBA00035647"/>
    </source>
</evidence>
<feature type="compositionally biased region" description="Basic and acidic residues" evidence="5">
    <location>
        <begin position="95"/>
        <end position="106"/>
    </location>
</feature>
<dbReference type="GO" id="GO:0005739">
    <property type="term" value="C:mitochondrion"/>
    <property type="evidence" value="ECO:0007669"/>
    <property type="project" value="UniProtKB-SubCell"/>
</dbReference>
<dbReference type="Pfam" id="PF08213">
    <property type="entry name" value="COX24_C"/>
    <property type="match status" value="1"/>
</dbReference>
<accession>A0A1Q3A3S4</accession>